<protein>
    <submittedName>
        <fullName evidence="1">Uncharacterized protein</fullName>
    </submittedName>
</protein>
<gene>
    <name evidence="1" type="ORF">dnm_066860</name>
</gene>
<evidence type="ECO:0000313" key="1">
    <source>
        <dbReference type="EMBL" id="QTA90625.1"/>
    </source>
</evidence>
<sequence length="48" mass="5684">MSPAPVPWLLPALQNHCQYDLFHFPFSFRCYGLLFIVRTMILRIEGFP</sequence>
<name>A0A975BT49_9BACT</name>
<keyword evidence="2" id="KW-1185">Reference proteome</keyword>
<proteinExistence type="predicted"/>
<evidence type="ECO:0000313" key="2">
    <source>
        <dbReference type="Proteomes" id="UP000663722"/>
    </source>
</evidence>
<reference evidence="1" key="1">
    <citation type="journal article" date="2021" name="Microb. Physiol.">
        <title>Proteogenomic Insights into the Physiology of Marine, Sulfate-Reducing, Filamentous Desulfonema limicola and Desulfonema magnum.</title>
        <authorList>
            <person name="Schnaars V."/>
            <person name="Wohlbrand L."/>
            <person name="Scheve S."/>
            <person name="Hinrichs C."/>
            <person name="Reinhardt R."/>
            <person name="Rabus R."/>
        </authorList>
    </citation>
    <scope>NUCLEOTIDE SEQUENCE</scope>
    <source>
        <strain evidence="1">4be13</strain>
    </source>
</reference>
<dbReference type="Proteomes" id="UP000663722">
    <property type="component" value="Chromosome"/>
</dbReference>
<dbReference type="KEGG" id="dmm:dnm_066860"/>
<organism evidence="1 2">
    <name type="scientific">Desulfonema magnum</name>
    <dbReference type="NCBI Taxonomy" id="45655"/>
    <lineage>
        <taxon>Bacteria</taxon>
        <taxon>Pseudomonadati</taxon>
        <taxon>Thermodesulfobacteriota</taxon>
        <taxon>Desulfobacteria</taxon>
        <taxon>Desulfobacterales</taxon>
        <taxon>Desulfococcaceae</taxon>
        <taxon>Desulfonema</taxon>
    </lineage>
</organism>
<dbReference type="AlphaFoldDB" id="A0A975BT49"/>
<accession>A0A975BT49</accession>
<dbReference type="EMBL" id="CP061800">
    <property type="protein sequence ID" value="QTA90625.1"/>
    <property type="molecule type" value="Genomic_DNA"/>
</dbReference>